<keyword evidence="3" id="KW-1185">Reference proteome</keyword>
<gene>
    <name evidence="2" type="ORF">C7Y71_003070</name>
</gene>
<feature type="chain" id="PRO_5024377798" description="SGNH/GDSL hydrolase family protein" evidence="1">
    <location>
        <begin position="23"/>
        <end position="257"/>
    </location>
</feature>
<dbReference type="KEGG" id="alq:C7Y71_003070"/>
<dbReference type="Proteomes" id="UP000249375">
    <property type="component" value="Chromosome"/>
</dbReference>
<dbReference type="SUPFAM" id="SSF52266">
    <property type="entry name" value="SGNH hydrolase"/>
    <property type="match status" value="1"/>
</dbReference>
<dbReference type="Gene3D" id="3.40.50.1110">
    <property type="entry name" value="SGNH hydrolase"/>
    <property type="match status" value="1"/>
</dbReference>
<dbReference type="EMBL" id="CP033459">
    <property type="protein sequence ID" value="QFQ12081.1"/>
    <property type="molecule type" value="Genomic_DNA"/>
</dbReference>
<keyword evidence="1" id="KW-0732">Signal</keyword>
<organism evidence="2 3">
    <name type="scientific">Pseudoprevotella muciniphila</name>
    <dbReference type="NCBI Taxonomy" id="2133944"/>
    <lineage>
        <taxon>Bacteria</taxon>
        <taxon>Pseudomonadati</taxon>
        <taxon>Bacteroidota</taxon>
        <taxon>Bacteroidia</taxon>
        <taxon>Bacteroidales</taxon>
        <taxon>Prevotellaceae</taxon>
        <taxon>Pseudoprevotella</taxon>
    </lineage>
</organism>
<dbReference type="InterPro" id="IPR036514">
    <property type="entry name" value="SGNH_hydro_sf"/>
</dbReference>
<protein>
    <recommendedName>
        <fullName evidence="4">SGNH/GDSL hydrolase family protein</fullName>
    </recommendedName>
</protein>
<proteinExistence type="predicted"/>
<dbReference type="RefSeq" id="WP_111898624.1">
    <property type="nucleotide sequence ID" value="NZ_CP033459.1"/>
</dbReference>
<dbReference type="GO" id="GO:0016788">
    <property type="term" value="F:hydrolase activity, acting on ester bonds"/>
    <property type="evidence" value="ECO:0007669"/>
    <property type="project" value="UniProtKB-ARBA"/>
</dbReference>
<feature type="signal peptide" evidence="1">
    <location>
        <begin position="1"/>
        <end position="22"/>
    </location>
</feature>
<name>A0A5P8E533_9BACT</name>
<evidence type="ECO:0008006" key="4">
    <source>
        <dbReference type="Google" id="ProtNLM"/>
    </source>
</evidence>
<evidence type="ECO:0000313" key="2">
    <source>
        <dbReference type="EMBL" id="QFQ12081.1"/>
    </source>
</evidence>
<dbReference type="AlphaFoldDB" id="A0A5P8E533"/>
<evidence type="ECO:0000313" key="3">
    <source>
        <dbReference type="Proteomes" id="UP000249375"/>
    </source>
</evidence>
<evidence type="ECO:0000256" key="1">
    <source>
        <dbReference type="SAM" id="SignalP"/>
    </source>
</evidence>
<sequence length="257" mass="29406">MKPYLKVILTLALPIAAFIAFMAMPDDVEFFGEKIQKVKLFDDEETVLMEDSMVASTPADTADVFQVDTTKKRILLFGDSMVGVLRKHFSNYCSQNGDTLFSAVWYSSGSRHWAKTDTLEHFINLYKPDYLMICLCSNELFRRDLDERDKDIKTIIDKMNRQNLPFIWVSPPNWKKDKGITDLILKNVGASRFFDSRELVLPRISDGAHPTVKGGIMWVDTLTKWLASPQCAYPIRMEKPEKEYKPGAVTHLSPPKS</sequence>
<accession>A0A5P8E533</accession>
<reference evidence="2 3" key="1">
    <citation type="submission" date="2018-11" db="EMBL/GenBank/DDBJ databases">
        <authorList>
            <person name="Na S.W."/>
            <person name="Baik M."/>
        </authorList>
    </citation>
    <scope>NUCLEOTIDE SEQUENCE [LARGE SCALE GENOMIC DNA]</scope>
    <source>
        <strain evidence="2 3">E39</strain>
    </source>
</reference>
<dbReference type="OrthoDB" id="1067216at2"/>